<name>E4ZSH9_LEPMJ</name>
<evidence type="ECO:0000256" key="1">
    <source>
        <dbReference type="SAM" id="MobiDB-lite"/>
    </source>
</evidence>
<dbReference type="AlphaFoldDB" id="E4ZSH9"/>
<dbReference type="InParanoid" id="E4ZSH9"/>
<dbReference type="HOGENOM" id="CLU_1816153_0_0_1"/>
<dbReference type="EMBL" id="FP929122">
    <property type="protein sequence ID" value="CBX94359.1"/>
    <property type="molecule type" value="Genomic_DNA"/>
</dbReference>
<organism evidence="3">
    <name type="scientific">Leptosphaeria maculans (strain JN3 / isolate v23.1.3 / race Av1-4-5-6-7-8)</name>
    <name type="common">Blackleg fungus</name>
    <name type="synonym">Phoma lingam</name>
    <dbReference type="NCBI Taxonomy" id="985895"/>
    <lineage>
        <taxon>Eukaryota</taxon>
        <taxon>Fungi</taxon>
        <taxon>Dikarya</taxon>
        <taxon>Ascomycota</taxon>
        <taxon>Pezizomycotina</taxon>
        <taxon>Dothideomycetes</taxon>
        <taxon>Pleosporomycetidae</taxon>
        <taxon>Pleosporales</taxon>
        <taxon>Pleosporineae</taxon>
        <taxon>Leptosphaeriaceae</taxon>
        <taxon>Plenodomus</taxon>
        <taxon>Plenodomus lingam/Leptosphaeria maculans species complex</taxon>
    </lineage>
</organism>
<protein>
    <submittedName>
        <fullName evidence="2">Predicted protein</fullName>
    </submittedName>
</protein>
<gene>
    <name evidence="2" type="ORF">LEMA_P121230.1</name>
</gene>
<evidence type="ECO:0000313" key="2">
    <source>
        <dbReference type="EMBL" id="CBX94359.1"/>
    </source>
</evidence>
<proteinExistence type="predicted"/>
<evidence type="ECO:0000313" key="3">
    <source>
        <dbReference type="Proteomes" id="UP000002668"/>
    </source>
</evidence>
<dbReference type="VEuPathDB" id="FungiDB:LEMA_P121230.1"/>
<keyword evidence="3" id="KW-1185">Reference proteome</keyword>
<sequence>MTSAQSDCKVHMTPTYFVSRYYGQVLLNPHKTVLTQERVQRRGSWGQGRDARRSATQQVLPYSPMYKYRIPAMVDCVSLERECWVLQYFADAEVQKKIARVTQLNVDGIPQCELQSDSNPVQQQDFARPMPSNLYNPRLTEA</sequence>
<dbReference type="GeneID" id="13290994"/>
<accession>E4ZSH9</accession>
<dbReference type="Proteomes" id="UP000002668">
    <property type="component" value="Genome"/>
</dbReference>
<reference evidence="3" key="1">
    <citation type="journal article" date="2011" name="Nat. Commun.">
        <title>Effector diversification within compartments of the Leptosphaeria maculans genome affected by Repeat-Induced Point mutations.</title>
        <authorList>
            <person name="Rouxel T."/>
            <person name="Grandaubert J."/>
            <person name="Hane J.K."/>
            <person name="Hoede C."/>
            <person name="van de Wouw A.P."/>
            <person name="Couloux A."/>
            <person name="Dominguez V."/>
            <person name="Anthouard V."/>
            <person name="Bally P."/>
            <person name="Bourras S."/>
            <person name="Cozijnsen A.J."/>
            <person name="Ciuffetti L.M."/>
            <person name="Degrave A."/>
            <person name="Dilmaghani A."/>
            <person name="Duret L."/>
            <person name="Fudal I."/>
            <person name="Goodwin S.B."/>
            <person name="Gout L."/>
            <person name="Glaser N."/>
            <person name="Linglin J."/>
            <person name="Kema G.H.J."/>
            <person name="Lapalu N."/>
            <person name="Lawrence C.B."/>
            <person name="May K."/>
            <person name="Meyer M."/>
            <person name="Ollivier B."/>
            <person name="Poulain J."/>
            <person name="Schoch C.L."/>
            <person name="Simon A."/>
            <person name="Spatafora J.W."/>
            <person name="Stachowiak A."/>
            <person name="Turgeon B.G."/>
            <person name="Tyler B.M."/>
            <person name="Vincent D."/>
            <person name="Weissenbach J."/>
            <person name="Amselem J."/>
            <person name="Quesneville H."/>
            <person name="Oliver R.P."/>
            <person name="Wincker P."/>
            <person name="Balesdent M.-H."/>
            <person name="Howlett B.J."/>
        </authorList>
    </citation>
    <scope>NUCLEOTIDE SEQUENCE [LARGE SCALE GENOMIC DNA]</scope>
    <source>
        <strain evidence="3">JN3 / isolate v23.1.3 / race Av1-4-5-6-7-8</strain>
    </source>
</reference>
<feature type="compositionally biased region" description="Polar residues" evidence="1">
    <location>
        <begin position="114"/>
        <end position="125"/>
    </location>
</feature>
<feature type="region of interest" description="Disordered" evidence="1">
    <location>
        <begin position="114"/>
        <end position="142"/>
    </location>
</feature>